<comment type="caution">
    <text evidence="2">The sequence shown here is derived from an EMBL/GenBank/DDBJ whole genome shotgun (WGS) entry which is preliminary data.</text>
</comment>
<keyword evidence="2" id="KW-0695">RNA-directed DNA polymerase</keyword>
<feature type="compositionally biased region" description="Basic residues" evidence="1">
    <location>
        <begin position="50"/>
        <end position="68"/>
    </location>
</feature>
<keyword evidence="2" id="KW-0548">Nucleotidyltransferase</keyword>
<feature type="region of interest" description="Disordered" evidence="1">
    <location>
        <begin position="24"/>
        <end position="138"/>
    </location>
</feature>
<dbReference type="EMBL" id="BKCJ010003527">
    <property type="protein sequence ID" value="GEU55626.1"/>
    <property type="molecule type" value="Genomic_DNA"/>
</dbReference>
<protein>
    <submittedName>
        <fullName evidence="2">Reverse transcriptase domain-containing protein</fullName>
    </submittedName>
</protein>
<keyword evidence="2" id="KW-0808">Transferase</keyword>
<sequence length="294" mass="33391">MFRKKLEGLRGVTTIRVQNTKCKGEYRRGRRSGRSRSIVGSPERTNVFSRIRRDRPKSPRNRPGRTRRRDGGVFNRLGSKGKSVSACSESRDQSYRSRRIEPVPKRRYREGHPHEVWKHSQKVKKMEEDTGSQGRRKKSRVLRMTTYPNHRLRSKEKNQMVSATAPLIGFGGEIIWPMRQILLPVKTGDAKHSNSTWMNFVVVRSTSLYNGILGRSGVRKTQAIPSTTYGILKFLVPGGILTLRSSRIIPIECTMVSGPEAQTSNIIQAAKERIKVAIHPEYPEQTIAIGSTLT</sequence>
<evidence type="ECO:0000256" key="1">
    <source>
        <dbReference type="SAM" id="MobiDB-lite"/>
    </source>
</evidence>
<proteinExistence type="predicted"/>
<dbReference type="AlphaFoldDB" id="A0A6L2L265"/>
<evidence type="ECO:0000313" key="2">
    <source>
        <dbReference type="EMBL" id="GEU55626.1"/>
    </source>
</evidence>
<name>A0A6L2L265_TANCI</name>
<feature type="compositionally biased region" description="Basic and acidic residues" evidence="1">
    <location>
        <begin position="89"/>
        <end position="128"/>
    </location>
</feature>
<accession>A0A6L2L265</accession>
<dbReference type="GO" id="GO:0003964">
    <property type="term" value="F:RNA-directed DNA polymerase activity"/>
    <property type="evidence" value="ECO:0007669"/>
    <property type="project" value="UniProtKB-KW"/>
</dbReference>
<reference evidence="2" key="1">
    <citation type="journal article" date="2019" name="Sci. Rep.">
        <title>Draft genome of Tanacetum cinerariifolium, the natural source of mosquito coil.</title>
        <authorList>
            <person name="Yamashiro T."/>
            <person name="Shiraishi A."/>
            <person name="Satake H."/>
            <person name="Nakayama K."/>
        </authorList>
    </citation>
    <scope>NUCLEOTIDE SEQUENCE</scope>
</reference>
<gene>
    <name evidence="2" type="ORF">Tci_027604</name>
</gene>
<organism evidence="2">
    <name type="scientific">Tanacetum cinerariifolium</name>
    <name type="common">Dalmatian daisy</name>
    <name type="synonym">Chrysanthemum cinerariifolium</name>
    <dbReference type="NCBI Taxonomy" id="118510"/>
    <lineage>
        <taxon>Eukaryota</taxon>
        <taxon>Viridiplantae</taxon>
        <taxon>Streptophyta</taxon>
        <taxon>Embryophyta</taxon>
        <taxon>Tracheophyta</taxon>
        <taxon>Spermatophyta</taxon>
        <taxon>Magnoliopsida</taxon>
        <taxon>eudicotyledons</taxon>
        <taxon>Gunneridae</taxon>
        <taxon>Pentapetalae</taxon>
        <taxon>asterids</taxon>
        <taxon>campanulids</taxon>
        <taxon>Asterales</taxon>
        <taxon>Asteraceae</taxon>
        <taxon>Asteroideae</taxon>
        <taxon>Anthemideae</taxon>
        <taxon>Anthemidinae</taxon>
        <taxon>Tanacetum</taxon>
    </lineage>
</organism>